<feature type="non-terminal residue" evidence="1">
    <location>
        <position position="172"/>
    </location>
</feature>
<dbReference type="Proteomes" id="UP000814128">
    <property type="component" value="Unassembled WGS sequence"/>
</dbReference>
<reference evidence="1" key="2">
    <citation type="journal article" date="2022" name="New Phytol.">
        <title>Evolutionary transition to the ectomycorrhizal habit in the genomes of a hyperdiverse lineage of mushroom-forming fungi.</title>
        <authorList>
            <person name="Looney B."/>
            <person name="Miyauchi S."/>
            <person name="Morin E."/>
            <person name="Drula E."/>
            <person name="Courty P.E."/>
            <person name="Kohler A."/>
            <person name="Kuo A."/>
            <person name="LaButti K."/>
            <person name="Pangilinan J."/>
            <person name="Lipzen A."/>
            <person name="Riley R."/>
            <person name="Andreopoulos W."/>
            <person name="He G."/>
            <person name="Johnson J."/>
            <person name="Nolan M."/>
            <person name="Tritt A."/>
            <person name="Barry K.W."/>
            <person name="Grigoriev I.V."/>
            <person name="Nagy L.G."/>
            <person name="Hibbett D."/>
            <person name="Henrissat B."/>
            <person name="Matheny P.B."/>
            <person name="Labbe J."/>
            <person name="Martin F.M."/>
        </authorList>
    </citation>
    <scope>NUCLEOTIDE SEQUENCE</scope>
    <source>
        <strain evidence="1">EC-137</strain>
    </source>
</reference>
<name>A0ACB8QWC9_9AGAM</name>
<accession>A0ACB8QWC9</accession>
<evidence type="ECO:0000313" key="2">
    <source>
        <dbReference type="Proteomes" id="UP000814128"/>
    </source>
</evidence>
<gene>
    <name evidence="1" type="ORF">K488DRAFT_12590</name>
</gene>
<evidence type="ECO:0000313" key="1">
    <source>
        <dbReference type="EMBL" id="KAI0036134.1"/>
    </source>
</evidence>
<organism evidence="1 2">
    <name type="scientific">Vararia minispora EC-137</name>
    <dbReference type="NCBI Taxonomy" id="1314806"/>
    <lineage>
        <taxon>Eukaryota</taxon>
        <taxon>Fungi</taxon>
        <taxon>Dikarya</taxon>
        <taxon>Basidiomycota</taxon>
        <taxon>Agaricomycotina</taxon>
        <taxon>Agaricomycetes</taxon>
        <taxon>Russulales</taxon>
        <taxon>Lachnocladiaceae</taxon>
        <taxon>Vararia</taxon>
    </lineage>
</organism>
<comment type="caution">
    <text evidence="1">The sequence shown here is derived from an EMBL/GenBank/DDBJ whole genome shotgun (WGS) entry which is preliminary data.</text>
</comment>
<protein>
    <submittedName>
        <fullName evidence="1">Tim17-domain-containing protein</fullName>
    </submittedName>
</protein>
<proteinExistence type="predicted"/>
<reference evidence="1" key="1">
    <citation type="submission" date="2021-02" db="EMBL/GenBank/DDBJ databases">
        <authorList>
            <consortium name="DOE Joint Genome Institute"/>
            <person name="Ahrendt S."/>
            <person name="Looney B.P."/>
            <person name="Miyauchi S."/>
            <person name="Morin E."/>
            <person name="Drula E."/>
            <person name="Courty P.E."/>
            <person name="Chicoki N."/>
            <person name="Fauchery L."/>
            <person name="Kohler A."/>
            <person name="Kuo A."/>
            <person name="Labutti K."/>
            <person name="Pangilinan J."/>
            <person name="Lipzen A."/>
            <person name="Riley R."/>
            <person name="Andreopoulos W."/>
            <person name="He G."/>
            <person name="Johnson J."/>
            <person name="Barry K.W."/>
            <person name="Grigoriev I.V."/>
            <person name="Nagy L."/>
            <person name="Hibbett D."/>
            <person name="Henrissat B."/>
            <person name="Matheny P.B."/>
            <person name="Labbe J."/>
            <person name="Martin F."/>
        </authorList>
    </citation>
    <scope>NUCLEOTIDE SEQUENCE</scope>
    <source>
        <strain evidence="1">EC-137</strain>
    </source>
</reference>
<keyword evidence="2" id="KW-1185">Reference proteome</keyword>
<dbReference type="EMBL" id="MU273475">
    <property type="protein sequence ID" value="KAI0036134.1"/>
    <property type="molecule type" value="Genomic_DNA"/>
</dbReference>
<sequence length="172" mass="18416">MPIPLVPPLFPAGKEPLPPGWTEEDRVNMMQAQKYQKWMQMGMESCVAKTAIAGVGGFAIGAFFSLMSASFAYEDPLTRQATTVKRARDIFREMGQGMWTSGRGFGKVGALFAGIECVIESYRGRNDMVNPVAAGFVAGGVLARNSGPRAALGGGLAFAAFSAAIDLFLRRE</sequence>